<keyword evidence="2" id="KW-1185">Reference proteome</keyword>
<evidence type="ECO:0000313" key="1">
    <source>
        <dbReference type="EMBL" id="AOP44994.1"/>
    </source>
</evidence>
<name>A0A1D7VE16_9ACTN</name>
<accession>A0A1D7VE16</accession>
<gene>
    <name evidence="1" type="ORF">SL103_00885</name>
</gene>
<dbReference type="KEGG" id="slc:SL103_00885"/>
<dbReference type="EMBL" id="CP017157">
    <property type="protein sequence ID" value="AOP44994.1"/>
    <property type="molecule type" value="Genomic_DNA"/>
</dbReference>
<reference evidence="1 2" key="1">
    <citation type="submission" date="2016-09" db="EMBL/GenBank/DDBJ databases">
        <title>Complete genome sequencing of Streptomyces lydicus 103 and metabolic pathways analysis of antibiotic biosynthesis.</title>
        <authorList>
            <person name="Jia N."/>
            <person name="Ding M.-Z."/>
            <person name="Gao F."/>
            <person name="Yuan Y.-J."/>
        </authorList>
    </citation>
    <scope>NUCLEOTIDE SEQUENCE [LARGE SCALE GENOMIC DNA]</scope>
    <source>
        <strain evidence="1 2">103</strain>
    </source>
</reference>
<evidence type="ECO:0000313" key="2">
    <source>
        <dbReference type="Proteomes" id="UP000094094"/>
    </source>
</evidence>
<proteinExistence type="predicted"/>
<dbReference type="Proteomes" id="UP000094094">
    <property type="component" value="Chromosome"/>
</dbReference>
<dbReference type="OrthoDB" id="4454357at2"/>
<dbReference type="RefSeq" id="WP_069566875.1">
    <property type="nucleotide sequence ID" value="NZ_CP017157.1"/>
</dbReference>
<sequence length="340" mass="37216">MPEEMVLQLISEESVEGVAEAWGRHEGRQFRDGALRLVTRVADLVVVRTVRSSAQPPLFSADSLSVPLADLAECHYVTPTRGGFAVCRHDSVSYHSRSGAVEWSFRHFPWDDDPIGSGACAETPDGRHLLVVVPGTPDDAGEYPGDRCVLLESGTGQVIDETLLPSFSASYTLDVPFRQVSTFFLSAGQGQDGAYSWKVDIAEGRLHLTELASGMERVTGVRRNRVLVQAVGGSWLQVRSAVPDGTPHIEAETKPEDVRAEQESYLTGDSGFVDDSHVIAAVGDEWWSEETEHFLLDAADLTVRQRVRYPFPVGLAPKALGDGTWITSNGTDVQRWRIAQ</sequence>
<organism evidence="1 2">
    <name type="scientific">Streptomyces lydicus</name>
    <dbReference type="NCBI Taxonomy" id="47763"/>
    <lineage>
        <taxon>Bacteria</taxon>
        <taxon>Bacillati</taxon>
        <taxon>Actinomycetota</taxon>
        <taxon>Actinomycetes</taxon>
        <taxon>Kitasatosporales</taxon>
        <taxon>Streptomycetaceae</taxon>
        <taxon>Streptomyces</taxon>
    </lineage>
</organism>
<protein>
    <submittedName>
        <fullName evidence="1">Uncharacterized protein</fullName>
    </submittedName>
</protein>
<dbReference type="AlphaFoldDB" id="A0A1D7VE16"/>